<comment type="caution">
    <text evidence="2">The sequence shown here is derived from an EMBL/GenBank/DDBJ whole genome shotgun (WGS) entry which is preliminary data.</text>
</comment>
<sequence>MVLTKSASLKTNIPPSQISQSPETQPIQESFKKFLGHPYKFVKTIPTLESNSRHQPDTQPPFSNHLLTSTLTKNNNFLMLDFFEVNICLLYLIQASVQQELASLIININNDYKVFEVIQNDFCPSTHFQTMELLQELPGIYGNQKLDLASHFGQTLLIFFIFIFKLHLKLAKHPQNKCWNLYPHLRPNYKGPKVNLPTAAPESENDKTVTTFSPPASSSPTTRSDRLLSMLPVRIKSGSTENDIDRHQQKESQLYDGDDLVMMDSWSDENDSDFELDEMDDSVRGSIQGPVTALSTTIAKIRRSKDQLQGVVSNSTRQSGLELPEPIRLIREIFECEALPRISNSISHEDSSGLNLLMIEDSGINTWDDSDMSGEFEQRGGHPSDQRIRGFDPSCDQFTKGDRDEDLIFKLYLDSDIYLTYIHKKLTIAEKHRISQTVDQKLKLPKNESSSSGLDDQQTKNATEEPTSIPQIKKGGKAVNHQRNVFVRENAVKFSLERNLYLRMEDSAQDKPTGTVMFNSPLPSLINKMVLDS</sequence>
<evidence type="ECO:0000313" key="2">
    <source>
        <dbReference type="EMBL" id="CAH7690568.1"/>
    </source>
</evidence>
<proteinExistence type="predicted"/>
<accession>A0AAV0BV78</accession>
<dbReference type="EMBL" id="CALTRL010006338">
    <property type="protein sequence ID" value="CAH7690568.1"/>
    <property type="molecule type" value="Genomic_DNA"/>
</dbReference>
<evidence type="ECO:0000256" key="1">
    <source>
        <dbReference type="SAM" id="MobiDB-lite"/>
    </source>
</evidence>
<feature type="compositionally biased region" description="Low complexity" evidence="1">
    <location>
        <begin position="208"/>
        <end position="222"/>
    </location>
</feature>
<dbReference type="AlphaFoldDB" id="A0AAV0BV78"/>
<feature type="region of interest" description="Disordered" evidence="1">
    <location>
        <begin position="440"/>
        <end position="476"/>
    </location>
</feature>
<name>A0AAV0BV78_PHAPC</name>
<feature type="region of interest" description="Disordered" evidence="1">
    <location>
        <begin position="1"/>
        <end position="24"/>
    </location>
</feature>
<keyword evidence="3" id="KW-1185">Reference proteome</keyword>
<protein>
    <submittedName>
        <fullName evidence="2">Uncharacterized protein</fullName>
    </submittedName>
</protein>
<feature type="region of interest" description="Disordered" evidence="1">
    <location>
        <begin position="197"/>
        <end position="225"/>
    </location>
</feature>
<reference evidence="2" key="1">
    <citation type="submission" date="2022-06" db="EMBL/GenBank/DDBJ databases">
        <authorList>
            <consortium name="SYNGENTA / RWTH Aachen University"/>
        </authorList>
    </citation>
    <scope>NUCLEOTIDE SEQUENCE</scope>
</reference>
<feature type="compositionally biased region" description="Polar residues" evidence="1">
    <location>
        <begin position="447"/>
        <end position="470"/>
    </location>
</feature>
<gene>
    <name evidence="2" type="ORF">PPACK8108_LOCUS25955</name>
</gene>
<dbReference type="Proteomes" id="UP001153365">
    <property type="component" value="Unassembled WGS sequence"/>
</dbReference>
<organism evidence="2 3">
    <name type="scientific">Phakopsora pachyrhizi</name>
    <name type="common">Asian soybean rust disease fungus</name>
    <dbReference type="NCBI Taxonomy" id="170000"/>
    <lineage>
        <taxon>Eukaryota</taxon>
        <taxon>Fungi</taxon>
        <taxon>Dikarya</taxon>
        <taxon>Basidiomycota</taxon>
        <taxon>Pucciniomycotina</taxon>
        <taxon>Pucciniomycetes</taxon>
        <taxon>Pucciniales</taxon>
        <taxon>Phakopsoraceae</taxon>
        <taxon>Phakopsora</taxon>
    </lineage>
</organism>
<evidence type="ECO:0000313" key="3">
    <source>
        <dbReference type="Proteomes" id="UP001153365"/>
    </source>
</evidence>